<dbReference type="PANTHER" id="PTHR39741:SF14">
    <property type="entry name" value="F-BOX DOMAIN-CONTAINING PROTEIN"/>
    <property type="match status" value="1"/>
</dbReference>
<dbReference type="InterPro" id="IPR025886">
    <property type="entry name" value="PP2-like"/>
</dbReference>
<dbReference type="AlphaFoldDB" id="A0A8J4QHF6"/>
<dbReference type="SUPFAM" id="SSF81383">
    <property type="entry name" value="F-box domain"/>
    <property type="match status" value="1"/>
</dbReference>
<evidence type="ECO:0000259" key="1">
    <source>
        <dbReference type="Pfam" id="PF12937"/>
    </source>
</evidence>
<protein>
    <recommendedName>
        <fullName evidence="1">F-box domain-containing protein</fullName>
    </recommendedName>
</protein>
<dbReference type="InterPro" id="IPR001810">
    <property type="entry name" value="F-box_dom"/>
</dbReference>
<comment type="caution">
    <text evidence="2">The sequence shown here is derived from an EMBL/GenBank/DDBJ whole genome shotgun (WGS) entry which is preliminary data.</text>
</comment>
<keyword evidence="3" id="KW-1185">Reference proteome</keyword>
<accession>A0A8J4QHF6</accession>
<proteinExistence type="predicted"/>
<evidence type="ECO:0000313" key="3">
    <source>
        <dbReference type="Proteomes" id="UP000737018"/>
    </source>
</evidence>
<dbReference type="InterPro" id="IPR055336">
    <property type="entry name" value="At4g00755-like"/>
</dbReference>
<gene>
    <name evidence="2" type="ORF">CMV_023512</name>
</gene>
<dbReference type="Proteomes" id="UP000737018">
    <property type="component" value="Unassembled WGS sequence"/>
</dbReference>
<organism evidence="2 3">
    <name type="scientific">Castanea mollissima</name>
    <name type="common">Chinese chestnut</name>
    <dbReference type="NCBI Taxonomy" id="60419"/>
    <lineage>
        <taxon>Eukaryota</taxon>
        <taxon>Viridiplantae</taxon>
        <taxon>Streptophyta</taxon>
        <taxon>Embryophyta</taxon>
        <taxon>Tracheophyta</taxon>
        <taxon>Spermatophyta</taxon>
        <taxon>Magnoliopsida</taxon>
        <taxon>eudicotyledons</taxon>
        <taxon>Gunneridae</taxon>
        <taxon>Pentapetalae</taxon>
        <taxon>rosids</taxon>
        <taxon>fabids</taxon>
        <taxon>Fagales</taxon>
        <taxon>Fagaceae</taxon>
        <taxon>Castanea</taxon>
    </lineage>
</organism>
<dbReference type="Gene3D" id="1.20.1280.50">
    <property type="match status" value="1"/>
</dbReference>
<evidence type="ECO:0000313" key="2">
    <source>
        <dbReference type="EMBL" id="KAF3950778.1"/>
    </source>
</evidence>
<dbReference type="Pfam" id="PF14299">
    <property type="entry name" value="PP2"/>
    <property type="match status" value="1"/>
</dbReference>
<dbReference type="PANTHER" id="PTHR39741">
    <property type="entry name" value="F-BOX DOMAIN CONTAINING PROTEIN, EXPRESSED"/>
    <property type="match status" value="1"/>
</dbReference>
<dbReference type="InterPro" id="IPR036047">
    <property type="entry name" value="F-box-like_dom_sf"/>
</dbReference>
<dbReference type="EMBL" id="JRKL02005281">
    <property type="protein sequence ID" value="KAF3950778.1"/>
    <property type="molecule type" value="Genomic_DNA"/>
</dbReference>
<dbReference type="OrthoDB" id="63379at2759"/>
<reference evidence="2" key="1">
    <citation type="submission" date="2020-03" db="EMBL/GenBank/DDBJ databases">
        <title>Castanea mollissima Vanexum genome sequencing.</title>
        <authorList>
            <person name="Staton M."/>
        </authorList>
    </citation>
    <scope>NUCLEOTIDE SEQUENCE</scope>
    <source>
        <tissue evidence="2">Leaf</tissue>
    </source>
</reference>
<name>A0A8J4QHF6_9ROSI</name>
<dbReference type="Pfam" id="PF12937">
    <property type="entry name" value="F-box-like"/>
    <property type="match status" value="1"/>
</dbReference>
<feature type="domain" description="F-box" evidence="1">
    <location>
        <begin position="16"/>
        <end position="55"/>
    </location>
</feature>
<sequence length="439" mass="49429">MEGGVDFLNCLDLDMSVQILMYLKDPSDLVCVSSVSRPWRDFVIANGLFKQLCLRMFPQLSRVAHVMELNKCGAKEPVEVGSSYSMKWESLARDHRVYATLARVCTSFLAEDCISKAISASSTDNYPDESIENTLRSADIVPPRALYWSSKGQKNPAVPETLIYKLKSEFCVITEIYIRPFKAFFQPGSPIYSAKSVRFRMGHPKSPNDLGSHLLGDPLPSADDTFIWTYTSPEFPMAQKFVHATLVTVDNEEEEHVLIASKGMDLVKISWVLGSVYVNNGLTNTRPAINILLCWLCGMQSCGDRFHTVAYLQQIWWLQVDGEFEFQFPPGTYSLFFRLQLGGSSKRLGRWFCNHEHVHGWDIKPVKFELTTSDGQHAVSQCYLDNPGNWVQYHAGDFVVKSTNALVNIKFSLTQIDCTHTKGGLCVDSVFIRPTSVGK</sequence>